<name>A0A4S4L5R3_9AGAM</name>
<dbReference type="AlphaFoldDB" id="A0A4S4L5R3"/>
<proteinExistence type="predicted"/>
<dbReference type="Proteomes" id="UP000310158">
    <property type="component" value="Unassembled WGS sequence"/>
</dbReference>
<sequence>MGTMLDITVITNLGIVRHLTDTLSLADWSDAVVSGRLFTNNVQHTSAYTGGSACKATMGDKNVPDEVMHLAATLLFAGFRGVPPTMCAGAGAAGRCATLMAYCNTQRGSPSSITVSLHPRPTVFTLLIRPNPFTELGVVDAVILIPPISAFGQVLTEDPRINRLCDIIMRKLDAGVHLAKHIYNYGYRSNNMDTARNVYNSDSSKEQSAGFIAEYFFTGCPSFLL</sequence>
<evidence type="ECO:0000313" key="1">
    <source>
        <dbReference type="EMBL" id="THH06241.1"/>
    </source>
</evidence>
<reference evidence="1 2" key="1">
    <citation type="submission" date="2019-02" db="EMBL/GenBank/DDBJ databases">
        <title>Genome sequencing of the rare red list fungi Bondarzewia mesenterica.</title>
        <authorList>
            <person name="Buettner E."/>
            <person name="Kellner H."/>
        </authorList>
    </citation>
    <scope>NUCLEOTIDE SEQUENCE [LARGE SCALE GENOMIC DNA]</scope>
    <source>
        <strain evidence="1 2">DSM 108281</strain>
    </source>
</reference>
<keyword evidence="2" id="KW-1185">Reference proteome</keyword>
<dbReference type="EMBL" id="SGPL01000901">
    <property type="protein sequence ID" value="THH06241.1"/>
    <property type="molecule type" value="Genomic_DNA"/>
</dbReference>
<protein>
    <submittedName>
        <fullName evidence="1">Uncharacterized protein</fullName>
    </submittedName>
</protein>
<evidence type="ECO:0000313" key="2">
    <source>
        <dbReference type="Proteomes" id="UP000310158"/>
    </source>
</evidence>
<accession>A0A4S4L5R3</accession>
<comment type="caution">
    <text evidence="1">The sequence shown here is derived from an EMBL/GenBank/DDBJ whole genome shotgun (WGS) entry which is preliminary data.</text>
</comment>
<gene>
    <name evidence="1" type="ORF">EW146_g9676</name>
</gene>
<dbReference type="OrthoDB" id="9991317at2759"/>
<organism evidence="1 2">
    <name type="scientific">Bondarzewia mesenterica</name>
    <dbReference type="NCBI Taxonomy" id="1095465"/>
    <lineage>
        <taxon>Eukaryota</taxon>
        <taxon>Fungi</taxon>
        <taxon>Dikarya</taxon>
        <taxon>Basidiomycota</taxon>
        <taxon>Agaricomycotina</taxon>
        <taxon>Agaricomycetes</taxon>
        <taxon>Russulales</taxon>
        <taxon>Bondarzewiaceae</taxon>
        <taxon>Bondarzewia</taxon>
    </lineage>
</organism>